<evidence type="ECO:0008006" key="4">
    <source>
        <dbReference type="Google" id="ProtNLM"/>
    </source>
</evidence>
<name>A0AAV9H7F3_9PEZI</name>
<sequence>MCLHDPSCWNWPGHRRAAAVKKRTRPPPTRISARASRTKLQDALVRYSSPSTLVKHTSGAVPLEFLDLQPSDKLSNHPDLVRDMLARSFAFSSHSVKEKPVWDPLLALLKAELPSNTTTTNDDDDDNATSKIWSSAEVDTMRRGRILRDHIKIVLHPIWDRFPGEAHETRTLIADAFLAPAVTAGDQQVVELLLGHGADRNYAPPHGYPSAFRCVANKAPRDENQARMLLTMMMPRQDSGTRGEFKQMASPEDFEKVSEYWRSEKGRTMMSRIRWGQRSPEGLNQRTEDER</sequence>
<protein>
    <recommendedName>
        <fullName evidence="4">Ankyrin repeat protein</fullName>
    </recommendedName>
</protein>
<evidence type="ECO:0000313" key="2">
    <source>
        <dbReference type="EMBL" id="KAK4456618.1"/>
    </source>
</evidence>
<dbReference type="Proteomes" id="UP001321749">
    <property type="component" value="Unassembled WGS sequence"/>
</dbReference>
<organism evidence="2 3">
    <name type="scientific">Cladorrhinum samala</name>
    <dbReference type="NCBI Taxonomy" id="585594"/>
    <lineage>
        <taxon>Eukaryota</taxon>
        <taxon>Fungi</taxon>
        <taxon>Dikarya</taxon>
        <taxon>Ascomycota</taxon>
        <taxon>Pezizomycotina</taxon>
        <taxon>Sordariomycetes</taxon>
        <taxon>Sordariomycetidae</taxon>
        <taxon>Sordariales</taxon>
        <taxon>Podosporaceae</taxon>
        <taxon>Cladorrhinum</taxon>
    </lineage>
</organism>
<evidence type="ECO:0000313" key="3">
    <source>
        <dbReference type="Proteomes" id="UP001321749"/>
    </source>
</evidence>
<proteinExistence type="predicted"/>
<keyword evidence="3" id="KW-1185">Reference proteome</keyword>
<comment type="caution">
    <text evidence="2">The sequence shown here is derived from an EMBL/GenBank/DDBJ whole genome shotgun (WGS) entry which is preliminary data.</text>
</comment>
<dbReference type="AlphaFoldDB" id="A0AAV9H7F3"/>
<dbReference type="EMBL" id="MU865187">
    <property type="protein sequence ID" value="KAK4456618.1"/>
    <property type="molecule type" value="Genomic_DNA"/>
</dbReference>
<gene>
    <name evidence="2" type="ORF">QBC42DRAFT_280902</name>
</gene>
<reference evidence="2" key="2">
    <citation type="submission" date="2023-06" db="EMBL/GenBank/DDBJ databases">
        <authorList>
            <consortium name="Lawrence Berkeley National Laboratory"/>
            <person name="Mondo S.J."/>
            <person name="Hensen N."/>
            <person name="Bonometti L."/>
            <person name="Westerberg I."/>
            <person name="Brannstrom I.O."/>
            <person name="Guillou S."/>
            <person name="Cros-Aarteil S."/>
            <person name="Calhoun S."/>
            <person name="Haridas S."/>
            <person name="Kuo A."/>
            <person name="Pangilinan J."/>
            <person name="Riley R."/>
            <person name="Labutti K."/>
            <person name="Andreopoulos B."/>
            <person name="Lipzen A."/>
            <person name="Chen C."/>
            <person name="Yanf M."/>
            <person name="Daum C."/>
            <person name="Ng V."/>
            <person name="Clum A."/>
            <person name="Steindorff A."/>
            <person name="Ohm R."/>
            <person name="Martin F."/>
            <person name="Silar P."/>
            <person name="Natvig D."/>
            <person name="Lalanne C."/>
            <person name="Gautier V."/>
            <person name="Ament-Velasquez S.L."/>
            <person name="Kruys A."/>
            <person name="Hutchinson M.I."/>
            <person name="Powell A.J."/>
            <person name="Barry K."/>
            <person name="Miller A.N."/>
            <person name="Grigoriev I.V."/>
            <person name="Debuchy R."/>
            <person name="Gladieux P."/>
            <person name="Thoren M.H."/>
            <person name="Johannesson H."/>
        </authorList>
    </citation>
    <scope>NUCLEOTIDE SEQUENCE</scope>
    <source>
        <strain evidence="2">PSN324</strain>
    </source>
</reference>
<feature type="region of interest" description="Disordered" evidence="1">
    <location>
        <begin position="271"/>
        <end position="291"/>
    </location>
</feature>
<reference evidence="2" key="1">
    <citation type="journal article" date="2023" name="Mol. Phylogenet. Evol.">
        <title>Genome-scale phylogeny and comparative genomics of the fungal order Sordariales.</title>
        <authorList>
            <person name="Hensen N."/>
            <person name="Bonometti L."/>
            <person name="Westerberg I."/>
            <person name="Brannstrom I.O."/>
            <person name="Guillou S."/>
            <person name="Cros-Aarteil S."/>
            <person name="Calhoun S."/>
            <person name="Haridas S."/>
            <person name="Kuo A."/>
            <person name="Mondo S."/>
            <person name="Pangilinan J."/>
            <person name="Riley R."/>
            <person name="LaButti K."/>
            <person name="Andreopoulos B."/>
            <person name="Lipzen A."/>
            <person name="Chen C."/>
            <person name="Yan M."/>
            <person name="Daum C."/>
            <person name="Ng V."/>
            <person name="Clum A."/>
            <person name="Steindorff A."/>
            <person name="Ohm R.A."/>
            <person name="Martin F."/>
            <person name="Silar P."/>
            <person name="Natvig D.O."/>
            <person name="Lalanne C."/>
            <person name="Gautier V."/>
            <person name="Ament-Velasquez S.L."/>
            <person name="Kruys A."/>
            <person name="Hutchinson M.I."/>
            <person name="Powell A.J."/>
            <person name="Barry K."/>
            <person name="Miller A.N."/>
            <person name="Grigoriev I.V."/>
            <person name="Debuchy R."/>
            <person name="Gladieux P."/>
            <person name="Hiltunen Thoren M."/>
            <person name="Johannesson H."/>
        </authorList>
    </citation>
    <scope>NUCLEOTIDE SEQUENCE</scope>
    <source>
        <strain evidence="2">PSN324</strain>
    </source>
</reference>
<evidence type="ECO:0000256" key="1">
    <source>
        <dbReference type="SAM" id="MobiDB-lite"/>
    </source>
</evidence>
<accession>A0AAV9H7F3</accession>